<dbReference type="Proteomes" id="UP001292094">
    <property type="component" value="Unassembled WGS sequence"/>
</dbReference>
<feature type="region of interest" description="Disordered" evidence="1">
    <location>
        <begin position="305"/>
        <end position="336"/>
    </location>
</feature>
<dbReference type="EMBL" id="JAWZYT010004993">
    <property type="protein sequence ID" value="KAK4291963.1"/>
    <property type="molecule type" value="Genomic_DNA"/>
</dbReference>
<feature type="compositionally biased region" description="Pro residues" evidence="1">
    <location>
        <begin position="20"/>
        <end position="36"/>
    </location>
</feature>
<accession>A0AAE1TNE2</accession>
<keyword evidence="3" id="KW-1185">Reference proteome</keyword>
<evidence type="ECO:0000313" key="2">
    <source>
        <dbReference type="EMBL" id="KAK4291963.1"/>
    </source>
</evidence>
<name>A0AAE1TNE2_9EUCA</name>
<organism evidence="2 3">
    <name type="scientific">Petrolisthes manimaculis</name>
    <dbReference type="NCBI Taxonomy" id="1843537"/>
    <lineage>
        <taxon>Eukaryota</taxon>
        <taxon>Metazoa</taxon>
        <taxon>Ecdysozoa</taxon>
        <taxon>Arthropoda</taxon>
        <taxon>Crustacea</taxon>
        <taxon>Multicrustacea</taxon>
        <taxon>Malacostraca</taxon>
        <taxon>Eumalacostraca</taxon>
        <taxon>Eucarida</taxon>
        <taxon>Decapoda</taxon>
        <taxon>Pleocyemata</taxon>
        <taxon>Anomura</taxon>
        <taxon>Galatheoidea</taxon>
        <taxon>Porcellanidae</taxon>
        <taxon>Petrolisthes</taxon>
    </lineage>
</organism>
<dbReference type="AlphaFoldDB" id="A0AAE1TNE2"/>
<gene>
    <name evidence="2" type="ORF">Pmani_035237</name>
</gene>
<reference evidence="2" key="1">
    <citation type="submission" date="2023-11" db="EMBL/GenBank/DDBJ databases">
        <title>Genome assemblies of two species of porcelain crab, Petrolisthes cinctipes and Petrolisthes manimaculis (Anomura: Porcellanidae).</title>
        <authorList>
            <person name="Angst P."/>
        </authorList>
    </citation>
    <scope>NUCLEOTIDE SEQUENCE</scope>
    <source>
        <strain evidence="2">PB745_02</strain>
        <tissue evidence="2">Gill</tissue>
    </source>
</reference>
<feature type="compositionally biased region" description="Basic and acidic residues" evidence="1">
    <location>
        <begin position="312"/>
        <end position="328"/>
    </location>
</feature>
<proteinExistence type="predicted"/>
<evidence type="ECO:0000313" key="3">
    <source>
        <dbReference type="Proteomes" id="UP001292094"/>
    </source>
</evidence>
<sequence length="526" mass="58172">MSHRRSSSLTGSARVSDAQAPPPGPSGTRPRPPPPIKASSLDVGDNGAATSDGSDGRQGRSDNLAHAAKQAYEVLELHSENIIQRFDDSIDELESGPLVQTAKATVQKVATVIEKPVGRIKQSRFVEEVSGVINEIENTEVVQVAKGKARQAYLYVEPISEKILSRMGSLEDENAEVQFVIPPSMQRPPGKAVVEVTSRRRPLLRQFDLDRNRVKIDPSQYDLIQEDVPAIHVSGVDGRDSVLPQGVNCSKDKAPDQISIVSATDSERQYELVRPHRLYLTPPLPPPAPKPRRSWQAKISNNGVKNSLLDENSEKKRLLDNKDGKDGAPCECGPPRSVRFSEATQEVDSTNIPPANLSVKRLVDVCERRPVLKQNSSKSMEDVDKRNSILDEYGEEQLLIPIDSLEGSSISKIREKLREHNYNIICINGKTYYVPKSALKEPETKETYGGASSFFESSQTIDWKTVKAQDSPPSIDPLDRPSAPIRLLINPDYPLHRLIINSRLTERTDGWGLEKEGGRRNGGRKG</sequence>
<evidence type="ECO:0000256" key="1">
    <source>
        <dbReference type="SAM" id="MobiDB-lite"/>
    </source>
</evidence>
<protein>
    <submittedName>
        <fullName evidence="2">Uncharacterized protein</fullName>
    </submittedName>
</protein>
<feature type="region of interest" description="Disordered" evidence="1">
    <location>
        <begin position="1"/>
        <end position="62"/>
    </location>
</feature>
<comment type="caution">
    <text evidence="2">The sequence shown here is derived from an EMBL/GenBank/DDBJ whole genome shotgun (WGS) entry which is preliminary data.</text>
</comment>